<dbReference type="SUPFAM" id="SSF143800">
    <property type="entry name" value="L28p-like"/>
    <property type="match status" value="1"/>
</dbReference>
<evidence type="ECO:0000256" key="2">
    <source>
        <dbReference type="ARBA" id="ARBA00023274"/>
    </source>
</evidence>
<sequence>MAAVRRKHNVRQSKWRFRATAKPRKLRPNLRKAQVYVDGSVTNLKMCMKCYKRIQQNSAVA</sequence>
<reference evidence="3" key="2">
    <citation type="journal article" date="2021" name="Microbiome">
        <title>Successional dynamics and alternative stable states in a saline activated sludge microbial community over 9 years.</title>
        <authorList>
            <person name="Wang Y."/>
            <person name="Ye J."/>
            <person name="Ju F."/>
            <person name="Liu L."/>
            <person name="Boyd J.A."/>
            <person name="Deng Y."/>
            <person name="Parks D.H."/>
            <person name="Jiang X."/>
            <person name="Yin X."/>
            <person name="Woodcroft B.J."/>
            <person name="Tyson G.W."/>
            <person name="Hugenholtz P."/>
            <person name="Polz M.F."/>
            <person name="Zhang T."/>
        </authorList>
    </citation>
    <scope>NUCLEOTIDE SEQUENCE</scope>
    <source>
        <strain evidence="3">HKST-UBA10</strain>
    </source>
</reference>
<dbReference type="Proteomes" id="UP000782843">
    <property type="component" value="Unassembled WGS sequence"/>
</dbReference>
<gene>
    <name evidence="3" type="ORF">KC660_02610</name>
</gene>
<name>A0A955L422_9BACT</name>
<evidence type="ECO:0000313" key="4">
    <source>
        <dbReference type="Proteomes" id="UP000782843"/>
    </source>
</evidence>
<dbReference type="InterPro" id="IPR034704">
    <property type="entry name" value="Ribosomal_bL28/bL31-like_sf"/>
</dbReference>
<dbReference type="EMBL" id="JAGQLG010000098">
    <property type="protein sequence ID" value="MCA9382276.1"/>
    <property type="molecule type" value="Genomic_DNA"/>
</dbReference>
<dbReference type="GO" id="GO:1990904">
    <property type="term" value="C:ribonucleoprotein complex"/>
    <property type="evidence" value="ECO:0007669"/>
    <property type="project" value="UniProtKB-KW"/>
</dbReference>
<dbReference type="GO" id="GO:0005840">
    <property type="term" value="C:ribosome"/>
    <property type="evidence" value="ECO:0007669"/>
    <property type="project" value="UniProtKB-KW"/>
</dbReference>
<keyword evidence="1" id="KW-0689">Ribosomal protein</keyword>
<dbReference type="InterPro" id="IPR037147">
    <property type="entry name" value="Ribosomal_bL28_sf"/>
</dbReference>
<evidence type="ECO:0000256" key="1">
    <source>
        <dbReference type="ARBA" id="ARBA00022980"/>
    </source>
</evidence>
<accession>A0A955L422</accession>
<organism evidence="3 4">
    <name type="scientific">Candidatus Dojkabacteria bacterium</name>
    <dbReference type="NCBI Taxonomy" id="2099670"/>
    <lineage>
        <taxon>Bacteria</taxon>
        <taxon>Candidatus Dojkabacteria</taxon>
    </lineage>
</organism>
<proteinExistence type="predicted"/>
<protein>
    <recommendedName>
        <fullName evidence="5">50S ribosomal protein L28</fullName>
    </recommendedName>
</protein>
<dbReference type="AlphaFoldDB" id="A0A955L422"/>
<dbReference type="Gene3D" id="2.30.170.40">
    <property type="entry name" value="Ribosomal protein L28/L24"/>
    <property type="match status" value="1"/>
</dbReference>
<reference evidence="3" key="1">
    <citation type="submission" date="2020-04" db="EMBL/GenBank/DDBJ databases">
        <authorList>
            <person name="Zhang T."/>
        </authorList>
    </citation>
    <scope>NUCLEOTIDE SEQUENCE</scope>
    <source>
        <strain evidence="3">HKST-UBA10</strain>
    </source>
</reference>
<evidence type="ECO:0000313" key="3">
    <source>
        <dbReference type="EMBL" id="MCA9382276.1"/>
    </source>
</evidence>
<comment type="caution">
    <text evidence="3">The sequence shown here is derived from an EMBL/GenBank/DDBJ whole genome shotgun (WGS) entry which is preliminary data.</text>
</comment>
<evidence type="ECO:0008006" key="5">
    <source>
        <dbReference type="Google" id="ProtNLM"/>
    </source>
</evidence>
<dbReference type="GO" id="GO:0003735">
    <property type="term" value="F:structural constituent of ribosome"/>
    <property type="evidence" value="ECO:0007669"/>
    <property type="project" value="InterPro"/>
</dbReference>
<keyword evidence="2" id="KW-0687">Ribonucleoprotein</keyword>